<dbReference type="GO" id="GO:1901678">
    <property type="term" value="P:iron coordination entity transport"/>
    <property type="evidence" value="ECO:0007669"/>
    <property type="project" value="UniProtKB-ARBA"/>
</dbReference>
<accession>A0A7X6CZ74</accession>
<comment type="caution">
    <text evidence="8">The sequence shown here is derived from an EMBL/GenBank/DDBJ whole genome shotgun (WGS) entry which is preliminary data.</text>
</comment>
<reference evidence="8 9" key="1">
    <citation type="submission" date="2020-03" db="EMBL/GenBank/DDBJ databases">
        <title>Draft genome of Streptomyces sp. ventii, isolated from the Axial Seamount in the Pacific Ocean, and resequencing of the two type strains Streptomyces lonarensis strain NCL 716 and Streptomyces bohaiensis strain 11A07.</title>
        <authorList>
            <person name="Loughran R.M."/>
            <person name="Pfannmuller K.M."/>
            <person name="Wasson B.J."/>
            <person name="Deadmond M.C."/>
            <person name="Paddock B.E."/>
            <person name="Koyack M.J."/>
            <person name="Gallegos D.A."/>
            <person name="Mitchell E.A."/>
            <person name="Ushijima B."/>
            <person name="Saw J.H."/>
            <person name="Mcphail K.L."/>
            <person name="Videau P."/>
        </authorList>
    </citation>
    <scope>NUCLEOTIDE SEQUENCE [LARGE SCALE GENOMIC DNA]</scope>
    <source>
        <strain evidence="8 9">NCL716</strain>
    </source>
</reference>
<dbReference type="SUPFAM" id="SSF53807">
    <property type="entry name" value="Helical backbone' metal receptor"/>
    <property type="match status" value="1"/>
</dbReference>
<evidence type="ECO:0000256" key="3">
    <source>
        <dbReference type="ARBA" id="ARBA00022448"/>
    </source>
</evidence>
<proteinExistence type="inferred from homology"/>
<dbReference type="Proteomes" id="UP000578686">
    <property type="component" value="Unassembled WGS sequence"/>
</dbReference>
<evidence type="ECO:0000256" key="4">
    <source>
        <dbReference type="ARBA" id="ARBA00022729"/>
    </source>
</evidence>
<feature type="domain" description="Fe/B12 periplasmic-binding" evidence="7">
    <location>
        <begin position="92"/>
        <end position="360"/>
    </location>
</feature>
<keyword evidence="9" id="KW-1185">Reference proteome</keyword>
<dbReference type="InterPro" id="IPR002491">
    <property type="entry name" value="ABC_transptr_periplasmic_BD"/>
</dbReference>
<dbReference type="PROSITE" id="PS50983">
    <property type="entry name" value="FE_B12_PBP"/>
    <property type="match status" value="1"/>
</dbReference>
<feature type="chain" id="PRO_5039128980" evidence="6">
    <location>
        <begin position="46"/>
        <end position="364"/>
    </location>
</feature>
<evidence type="ECO:0000256" key="5">
    <source>
        <dbReference type="SAM" id="MobiDB-lite"/>
    </source>
</evidence>
<evidence type="ECO:0000256" key="2">
    <source>
        <dbReference type="ARBA" id="ARBA00008814"/>
    </source>
</evidence>
<keyword evidence="3" id="KW-0813">Transport</keyword>
<name>A0A7X6CZ74_9ACTN</name>
<keyword evidence="4 6" id="KW-0732">Signal</keyword>
<feature type="region of interest" description="Disordered" evidence="5">
    <location>
        <begin position="52"/>
        <end position="74"/>
    </location>
</feature>
<evidence type="ECO:0000259" key="7">
    <source>
        <dbReference type="PROSITE" id="PS50983"/>
    </source>
</evidence>
<protein>
    <submittedName>
        <fullName evidence="8">Iron-siderophore ABC transporter substrate-binding protein</fullName>
    </submittedName>
</protein>
<dbReference type="RefSeq" id="WP_167968531.1">
    <property type="nucleotide sequence ID" value="NZ_BHZG01000614.1"/>
</dbReference>
<dbReference type="PANTHER" id="PTHR30532:SF24">
    <property type="entry name" value="FERRIC ENTEROBACTIN-BINDING PERIPLASMIC PROTEIN FEPB"/>
    <property type="match status" value="1"/>
</dbReference>
<gene>
    <name evidence="8" type="ORF">HCN56_06545</name>
</gene>
<comment type="similarity">
    <text evidence="2">Belongs to the bacterial solute-binding protein 8 family.</text>
</comment>
<dbReference type="EMBL" id="JAAVJD010000030">
    <property type="protein sequence ID" value="NJQ05242.1"/>
    <property type="molecule type" value="Genomic_DNA"/>
</dbReference>
<dbReference type="GO" id="GO:0030288">
    <property type="term" value="C:outer membrane-bounded periplasmic space"/>
    <property type="evidence" value="ECO:0007669"/>
    <property type="project" value="TreeGrafter"/>
</dbReference>
<evidence type="ECO:0000256" key="6">
    <source>
        <dbReference type="SAM" id="SignalP"/>
    </source>
</evidence>
<evidence type="ECO:0000313" key="9">
    <source>
        <dbReference type="Proteomes" id="UP000578686"/>
    </source>
</evidence>
<dbReference type="CDD" id="cd01146">
    <property type="entry name" value="FhuD"/>
    <property type="match status" value="1"/>
</dbReference>
<comment type="subcellular location">
    <subcellularLocation>
        <location evidence="1">Cell envelope</location>
    </subcellularLocation>
</comment>
<feature type="compositionally biased region" description="Low complexity" evidence="5">
    <location>
        <begin position="53"/>
        <end position="66"/>
    </location>
</feature>
<dbReference type="Pfam" id="PF01497">
    <property type="entry name" value="Peripla_BP_2"/>
    <property type="match status" value="1"/>
</dbReference>
<dbReference type="PANTHER" id="PTHR30532">
    <property type="entry name" value="IRON III DICITRATE-BINDING PERIPLASMIC PROTEIN"/>
    <property type="match status" value="1"/>
</dbReference>
<evidence type="ECO:0000313" key="8">
    <source>
        <dbReference type="EMBL" id="NJQ05242.1"/>
    </source>
</evidence>
<dbReference type="Gene3D" id="3.40.50.1980">
    <property type="entry name" value="Nitrogenase molybdenum iron protein domain"/>
    <property type="match status" value="2"/>
</dbReference>
<feature type="signal peptide" evidence="6">
    <location>
        <begin position="1"/>
        <end position="45"/>
    </location>
</feature>
<feature type="region of interest" description="Disordered" evidence="5">
    <location>
        <begin position="1"/>
        <end position="20"/>
    </location>
</feature>
<sequence length="364" mass="38526">MRHAAIAVPGTRAATRRTRRPLSRLTRLTAALAAPMLFMSLTACGSDADNDSGDSAANNGGDSGASETTDGAFPATVQTKFGEITIEEKPQRILALGWGDAETVLALGEQPIGASDWLAFGGEGVGPWAEGLYDESPEIIGTLEPEFEKIAELNPDLIIDVKSSGAQERYDTLSKIATTVGVPEGGDNYLTSHRTQTEMISAALGVPEKGEELLAEVEAGFQAVIEEYPEFEGKSVTVGSRTSNGYGAYVRGTGRVDFVERLGLVNNEQVQEQATEDFSIEVSRENLNMLDADLLIIAPIGIEADEIADDPLFQAIPAVEDGRSLIIDSTDGISTAFATESILSVPFALEKVAPLFAEALNGGE</sequence>
<organism evidence="8 9">
    <name type="scientific">Streptomyces lonarensis</name>
    <dbReference type="NCBI Taxonomy" id="700599"/>
    <lineage>
        <taxon>Bacteria</taxon>
        <taxon>Bacillati</taxon>
        <taxon>Actinomycetota</taxon>
        <taxon>Actinomycetes</taxon>
        <taxon>Kitasatosporales</taxon>
        <taxon>Streptomycetaceae</taxon>
        <taxon>Streptomyces</taxon>
    </lineage>
</organism>
<dbReference type="AlphaFoldDB" id="A0A7X6CZ74"/>
<dbReference type="InterPro" id="IPR051313">
    <property type="entry name" value="Bact_iron-sidero_bind"/>
</dbReference>
<evidence type="ECO:0000256" key="1">
    <source>
        <dbReference type="ARBA" id="ARBA00004196"/>
    </source>
</evidence>